<evidence type="ECO:0000256" key="1">
    <source>
        <dbReference type="SAM" id="Coils"/>
    </source>
</evidence>
<dbReference type="InterPro" id="IPR027417">
    <property type="entry name" value="P-loop_NTPase"/>
</dbReference>
<name>A0A1I4M293_9RHOB</name>
<reference evidence="3 4" key="1">
    <citation type="submission" date="2016-10" db="EMBL/GenBank/DDBJ databases">
        <authorList>
            <person name="de Groot N.N."/>
        </authorList>
    </citation>
    <scope>NUCLEOTIDE SEQUENCE [LARGE SCALE GENOMIC DNA]</scope>
    <source>
        <strain evidence="3 4">DSM 15283</strain>
    </source>
</reference>
<accession>A0A1I4M293</accession>
<protein>
    <submittedName>
        <fullName evidence="3">AAA domain (Dynein-related subfamily)</fullName>
    </submittedName>
</protein>
<keyword evidence="1" id="KW-0175">Coiled coil</keyword>
<gene>
    <name evidence="3" type="ORF">SAMN04488042_102345</name>
</gene>
<evidence type="ECO:0000313" key="3">
    <source>
        <dbReference type="EMBL" id="SFL97310.1"/>
    </source>
</evidence>
<dbReference type="Proteomes" id="UP000199144">
    <property type="component" value="Unassembled WGS sequence"/>
</dbReference>
<organism evidence="3 4">
    <name type="scientific">Shimia aestuarii</name>
    <dbReference type="NCBI Taxonomy" id="254406"/>
    <lineage>
        <taxon>Bacteria</taxon>
        <taxon>Pseudomonadati</taxon>
        <taxon>Pseudomonadota</taxon>
        <taxon>Alphaproteobacteria</taxon>
        <taxon>Rhodobacterales</taxon>
        <taxon>Roseobacteraceae</taxon>
    </lineage>
</organism>
<feature type="coiled-coil region" evidence="1">
    <location>
        <begin position="31"/>
        <end position="58"/>
    </location>
</feature>
<dbReference type="GO" id="GO:0005524">
    <property type="term" value="F:ATP binding"/>
    <property type="evidence" value="ECO:0007669"/>
    <property type="project" value="InterPro"/>
</dbReference>
<dbReference type="Pfam" id="PF07728">
    <property type="entry name" value="AAA_5"/>
    <property type="match status" value="1"/>
</dbReference>
<sequence>MLRNLPEDWVPALIGEESPRFISAAAMSVIEAEIKTEREKLQEELAVLHNETAEAVETLDGLRHAVVGEERKFVTLQEQSERETVLMETRVRRLNDLLEQKGRRLVALGLIDEDELTVLLPPSGEHSEQPGHSFQSDFGGDFERLAPFIQAKLYARGMLFSQAQLRDVLALVRTHDLFVLAGDSGSGKTSLIKATAESLGGRCTIVPVKPNWTGPEDLLGYFNPIERSYQSTPFLKALQFAASEPHILHFIVLDEMNLARVEHYFADFLSLLENRETVPDITLYTSDEERHTVVSHGLFLAIEEEVRKRVGLPETATLEDLLKNEEANRLLHRLGGFEDAESILEHHARLRRAMAAQIRTPTSLAIPPNVRIVGAINIDETTYFLSPKVLDRIHVVRFRNPVLQDWSAIDAEVEESDLDLELPLYLPPIEIGSRTDYPRFDPSDPNNEFLVRLARDYLDPLGIEFGFRAIRQSLHYIDLAKDVGVEPPEALNNVILHKVLPKLVVDTTRQGPSGTKRAEILSDLRAAVAEAMTELDLSSVPESCVVELDRVIAGVDGNNGIANYWLR</sequence>
<dbReference type="Gene3D" id="3.40.50.300">
    <property type="entry name" value="P-loop containing nucleotide triphosphate hydrolases"/>
    <property type="match status" value="1"/>
</dbReference>
<evidence type="ECO:0000259" key="2">
    <source>
        <dbReference type="Pfam" id="PF07728"/>
    </source>
</evidence>
<keyword evidence="4" id="KW-1185">Reference proteome</keyword>
<dbReference type="InterPro" id="IPR011704">
    <property type="entry name" value="ATPase_dyneun-rel_AAA"/>
</dbReference>
<dbReference type="AlphaFoldDB" id="A0A1I4M293"/>
<dbReference type="EMBL" id="FOTQ01000002">
    <property type="protein sequence ID" value="SFL97310.1"/>
    <property type="molecule type" value="Genomic_DNA"/>
</dbReference>
<proteinExistence type="predicted"/>
<dbReference type="SUPFAM" id="SSF52540">
    <property type="entry name" value="P-loop containing nucleoside triphosphate hydrolases"/>
    <property type="match status" value="1"/>
</dbReference>
<dbReference type="GO" id="GO:0016887">
    <property type="term" value="F:ATP hydrolysis activity"/>
    <property type="evidence" value="ECO:0007669"/>
    <property type="project" value="InterPro"/>
</dbReference>
<feature type="domain" description="ATPase dynein-related AAA" evidence="2">
    <location>
        <begin position="178"/>
        <end position="278"/>
    </location>
</feature>
<dbReference type="STRING" id="254406.SAMN04488042_102345"/>
<evidence type="ECO:0000313" key="4">
    <source>
        <dbReference type="Proteomes" id="UP000199144"/>
    </source>
</evidence>